<reference evidence="2" key="1">
    <citation type="submission" date="2008-12" db="EMBL/GenBank/DDBJ databases">
        <title>Complete sequence of Chloroflexus aggregans DSM 9485.</title>
        <authorList>
            <consortium name="US DOE Joint Genome Institute"/>
            <person name="Lucas S."/>
            <person name="Copeland A."/>
            <person name="Lapidus A."/>
            <person name="Glavina del Rio T."/>
            <person name="Dalin E."/>
            <person name="Tice H."/>
            <person name="Pitluck S."/>
            <person name="Foster B."/>
            <person name="Larimer F."/>
            <person name="Land M."/>
            <person name="Hauser L."/>
            <person name="Kyrpides N."/>
            <person name="Mikhailova N."/>
            <person name="Bryant D."/>
            <person name="Richardson P."/>
        </authorList>
    </citation>
    <scope>NUCLEOTIDE SEQUENCE</scope>
    <source>
        <strain evidence="2">DSM 9485</strain>
    </source>
</reference>
<evidence type="ECO:0000313" key="3">
    <source>
        <dbReference type="Proteomes" id="UP000002508"/>
    </source>
</evidence>
<keyword evidence="1" id="KW-0472">Membrane</keyword>
<name>B8G6I2_CHLAD</name>
<evidence type="ECO:0008006" key="4">
    <source>
        <dbReference type="Google" id="ProtNLM"/>
    </source>
</evidence>
<feature type="transmembrane region" description="Helical" evidence="1">
    <location>
        <begin position="393"/>
        <end position="412"/>
    </location>
</feature>
<dbReference type="KEGG" id="cag:Cagg_1002"/>
<feature type="transmembrane region" description="Helical" evidence="1">
    <location>
        <begin position="244"/>
        <end position="269"/>
    </location>
</feature>
<dbReference type="OrthoDB" id="134977at2"/>
<organism evidence="2 3">
    <name type="scientific">Chloroflexus aggregans (strain MD-66 / DSM 9485)</name>
    <dbReference type="NCBI Taxonomy" id="326427"/>
    <lineage>
        <taxon>Bacteria</taxon>
        <taxon>Bacillati</taxon>
        <taxon>Chloroflexota</taxon>
        <taxon>Chloroflexia</taxon>
        <taxon>Chloroflexales</taxon>
        <taxon>Chloroflexineae</taxon>
        <taxon>Chloroflexaceae</taxon>
        <taxon>Chloroflexus</taxon>
    </lineage>
</organism>
<evidence type="ECO:0000313" key="2">
    <source>
        <dbReference type="EMBL" id="ACL23919.1"/>
    </source>
</evidence>
<proteinExistence type="predicted"/>
<gene>
    <name evidence="2" type="ordered locus">Cagg_1002</name>
</gene>
<feature type="transmembrane region" description="Helical" evidence="1">
    <location>
        <begin position="313"/>
        <end position="333"/>
    </location>
</feature>
<keyword evidence="3" id="KW-1185">Reference proteome</keyword>
<sequence length="909" mass="98709">MQDQFVRWMRVSWPFLWFLVLTILWTWPLAMQMTTVLPGSGSDPLFQVWTLAWDGHALLTNPARIWDAPIFFPYPTTLAYSDHHIVLALLMLPVLAFGQPVAAYNALLLLSFALSGWAVCLLTHDILAEHTEEPAATIGALLAGSLFAFSTYRMAHLSHLQMLQTAWLPLALYWLRQMAVRSGGAFWRAAALTGVFAGVQAVTAVYYAPMAALAVGVAAFVWLWPARWRSPLARRAVGRSIGGLALAGAVAVLIALPFLLPYMMVYAYLGIVRSPGELVRWSAPLTAYLSVPAGNVLYGAGLTPVQPGSEQELLLFPGALAVVLAGIGGWRWWRAARRDGLALLLIGAAGVVLSLGVALRVRSDEAGVVAALPYGWLYERVPGFNALRVPARWWMLGSLAVAVLAGMGAAWLWRGWGRWLVPVVGVLALLEHLVWPIPRLELPAPPPVYQWLAQSSPSAHRVVLELPLDTKLSGIFSERVAWRQFYQIQHWRTLVIGYSGLIPAGTYNLLLRLQQLPDDATIRYLARLGIDTLIIHRNEFNDQAQLANLMAWADRTNVLQRLAETGDAVVYALQPDRTLATLVTPASTIFLSGDVLIPDLVALALQRRWQAAGAVVYGPGREQYYPALATPQSGQRFDYVALAPRADPRPFGTMPALVRWQEEGVAVYAVPAELLATQELGAPDIGQFHPRHPATLTVRLRGDSVEVGRSRIALPTVVEAATLLLDVASLTEQEVQVGETKQRLAAGGQTLTVPISRDQPVTISGDAATFSIVRVQLWRGMPALDAVGGVALTVESAFAGSRLRIAAQYSGNTPLLLEIHGAEAGTERPVMLARGTLPVSAAGAVDVTIDARQPQAAWLSQSPAAVDGRYIAYVKLSPDTDGIPIAQFQVRNGEVVAAQPVPLPLTILR</sequence>
<protein>
    <recommendedName>
        <fullName evidence="4">YfhO family protein</fullName>
    </recommendedName>
</protein>
<dbReference type="eggNOG" id="COG5617">
    <property type="taxonomic scope" value="Bacteria"/>
</dbReference>
<dbReference type="RefSeq" id="WP_012616284.1">
    <property type="nucleotide sequence ID" value="NC_011831.1"/>
</dbReference>
<keyword evidence="1" id="KW-1133">Transmembrane helix</keyword>
<feature type="transmembrane region" description="Helical" evidence="1">
    <location>
        <begin position="12"/>
        <end position="30"/>
    </location>
</feature>
<feature type="transmembrane region" description="Helical" evidence="1">
    <location>
        <begin position="419"/>
        <end position="437"/>
    </location>
</feature>
<dbReference type="STRING" id="326427.Cagg_1002"/>
<dbReference type="HOGENOM" id="CLU_318255_0_0_0"/>
<accession>B8G6I2</accession>
<dbReference type="AlphaFoldDB" id="B8G6I2"/>
<feature type="transmembrane region" description="Helical" evidence="1">
    <location>
        <begin position="195"/>
        <end position="224"/>
    </location>
</feature>
<feature type="transmembrane region" description="Helical" evidence="1">
    <location>
        <begin position="101"/>
        <end position="122"/>
    </location>
</feature>
<dbReference type="EMBL" id="CP001337">
    <property type="protein sequence ID" value="ACL23919.1"/>
    <property type="molecule type" value="Genomic_DNA"/>
</dbReference>
<keyword evidence="1" id="KW-0812">Transmembrane</keyword>
<feature type="transmembrane region" description="Helical" evidence="1">
    <location>
        <begin position="134"/>
        <end position="152"/>
    </location>
</feature>
<evidence type="ECO:0000256" key="1">
    <source>
        <dbReference type="SAM" id="Phobius"/>
    </source>
</evidence>
<dbReference type="Proteomes" id="UP000002508">
    <property type="component" value="Chromosome"/>
</dbReference>
<feature type="transmembrane region" description="Helical" evidence="1">
    <location>
        <begin position="340"/>
        <end position="359"/>
    </location>
</feature>